<dbReference type="EMBL" id="CAJNOU010003200">
    <property type="protein sequence ID" value="CAF1376435.1"/>
    <property type="molecule type" value="Genomic_DNA"/>
</dbReference>
<evidence type="ECO:0000313" key="5">
    <source>
        <dbReference type="EMBL" id="CAF1557851.1"/>
    </source>
</evidence>
<dbReference type="Proteomes" id="UP000663836">
    <property type="component" value="Unassembled WGS sequence"/>
</dbReference>
<keyword evidence="8" id="KW-1185">Reference proteome</keyword>
<dbReference type="EMBL" id="CAJNOO010001244">
    <property type="protein sequence ID" value="CAF1121180.1"/>
    <property type="molecule type" value="Genomic_DNA"/>
</dbReference>
<dbReference type="AlphaFoldDB" id="A0A814QK13"/>
<organism evidence="1 9">
    <name type="scientific">Rotaria sordida</name>
    <dbReference type="NCBI Taxonomy" id="392033"/>
    <lineage>
        <taxon>Eukaryota</taxon>
        <taxon>Metazoa</taxon>
        <taxon>Spiralia</taxon>
        <taxon>Gnathifera</taxon>
        <taxon>Rotifera</taxon>
        <taxon>Eurotatoria</taxon>
        <taxon>Bdelloidea</taxon>
        <taxon>Philodinida</taxon>
        <taxon>Philodinidae</taxon>
        <taxon>Rotaria</taxon>
    </lineage>
</organism>
<dbReference type="Proteomes" id="UP000663864">
    <property type="component" value="Unassembled WGS sequence"/>
</dbReference>
<evidence type="ECO:0000313" key="8">
    <source>
        <dbReference type="Proteomes" id="UP000663870"/>
    </source>
</evidence>
<gene>
    <name evidence="7" type="ORF">JBS370_LOCUS33178</name>
    <name evidence="5" type="ORF">JXQ802_LOCUS44118</name>
    <name evidence="6" type="ORF">OTI717_LOCUS30956</name>
    <name evidence="2" type="ORF">PYM288_LOCUS28759</name>
    <name evidence="1" type="ORF">RFH988_LOCUS20358</name>
    <name evidence="4" type="ORF">SEV965_LOCUS30173</name>
    <name evidence="3" type="ORF">ZHD862_LOCUS30949</name>
</gene>
<dbReference type="Proteomes" id="UP000663823">
    <property type="component" value="Unassembled WGS sequence"/>
</dbReference>
<protein>
    <submittedName>
        <fullName evidence="1">Uncharacterized protein</fullName>
    </submittedName>
</protein>
<comment type="caution">
    <text evidence="1">The sequence shown here is derived from an EMBL/GenBank/DDBJ whole genome shotgun (WGS) entry which is preliminary data.</text>
</comment>
<dbReference type="EMBL" id="CAJNOT010003010">
    <property type="protein sequence ID" value="CAF1358538.1"/>
    <property type="molecule type" value="Genomic_DNA"/>
</dbReference>
<sequence length="292" mass="32040">MIVKTNLILFAINSIIGDTTKCIDELVDGKHLLKFIKELENTKNSSLRSSIPGELDRNGIFTFILGYISKNIEFIDQIYSSSTVHKTTKTIPEIYGGVDINKRKRVGAFSGTDCHLPYKVSRTNEGTSDFINANLNNNRNKGINQLDSVNARELDLTDNIYNDDLGYENATKTQTTTVMSSSTRGLSDDANDAYSGLHNLKSTPNLRLSIMSSHEHNLTSDVSGVDSGFISLKDAPNLETTIMSSCRPSLIDGADSAYSDSNNLKSAPNHHSYTFNAFGDIVNPNGKEKGNQ</sequence>
<dbReference type="Proteomes" id="UP000663882">
    <property type="component" value="Unassembled WGS sequence"/>
</dbReference>
<accession>A0A814QK13</accession>
<evidence type="ECO:0000313" key="9">
    <source>
        <dbReference type="Proteomes" id="UP000663882"/>
    </source>
</evidence>
<evidence type="ECO:0000313" key="4">
    <source>
        <dbReference type="EMBL" id="CAF1376435.1"/>
    </source>
</evidence>
<reference evidence="1" key="1">
    <citation type="submission" date="2021-02" db="EMBL/GenBank/DDBJ databases">
        <authorList>
            <person name="Nowell W R."/>
        </authorList>
    </citation>
    <scope>NUCLEOTIDE SEQUENCE</scope>
</reference>
<dbReference type="EMBL" id="CAJNOL010003319">
    <property type="protein sequence ID" value="CAF1557851.1"/>
    <property type="molecule type" value="Genomic_DNA"/>
</dbReference>
<dbReference type="EMBL" id="CAJNOH010002184">
    <property type="protein sequence ID" value="CAF1278573.1"/>
    <property type="molecule type" value="Genomic_DNA"/>
</dbReference>
<evidence type="ECO:0000313" key="2">
    <source>
        <dbReference type="EMBL" id="CAF1278573.1"/>
    </source>
</evidence>
<dbReference type="Proteomes" id="UP000663889">
    <property type="component" value="Unassembled WGS sequence"/>
</dbReference>
<evidence type="ECO:0000313" key="7">
    <source>
        <dbReference type="EMBL" id="CAF4133854.1"/>
    </source>
</evidence>
<evidence type="ECO:0000313" key="6">
    <source>
        <dbReference type="EMBL" id="CAF4037335.1"/>
    </source>
</evidence>
<dbReference type="EMBL" id="CAJOBD010009380">
    <property type="protein sequence ID" value="CAF4133854.1"/>
    <property type="molecule type" value="Genomic_DNA"/>
</dbReference>
<proteinExistence type="predicted"/>
<dbReference type="EMBL" id="CAJOAX010008583">
    <property type="protein sequence ID" value="CAF4037335.1"/>
    <property type="molecule type" value="Genomic_DNA"/>
</dbReference>
<evidence type="ECO:0000313" key="1">
    <source>
        <dbReference type="EMBL" id="CAF1121180.1"/>
    </source>
</evidence>
<name>A0A814QK13_9BILA</name>
<evidence type="ECO:0000313" key="3">
    <source>
        <dbReference type="EMBL" id="CAF1358538.1"/>
    </source>
</evidence>
<dbReference type="Proteomes" id="UP000663870">
    <property type="component" value="Unassembled WGS sequence"/>
</dbReference>
<dbReference type="Proteomes" id="UP000663854">
    <property type="component" value="Unassembled WGS sequence"/>
</dbReference>